<comment type="caution">
    <text evidence="9">The sequence shown here is derived from an EMBL/GenBank/DDBJ whole genome shotgun (WGS) entry which is preliminary data.</text>
</comment>
<keyword evidence="4 6" id="KW-0450">Lipoyl</keyword>
<dbReference type="Gene3D" id="2.40.50.100">
    <property type="match status" value="1"/>
</dbReference>
<keyword evidence="3 6" id="KW-0808">Transferase</keyword>
<dbReference type="InterPro" id="IPR011053">
    <property type="entry name" value="Single_hybrid_motif"/>
</dbReference>
<dbReference type="GO" id="GO:0016407">
    <property type="term" value="F:acetyltransferase activity"/>
    <property type="evidence" value="ECO:0007669"/>
    <property type="project" value="TreeGrafter"/>
</dbReference>
<dbReference type="GO" id="GO:0005737">
    <property type="term" value="C:cytoplasm"/>
    <property type="evidence" value="ECO:0007669"/>
    <property type="project" value="TreeGrafter"/>
</dbReference>
<dbReference type="InterPro" id="IPR003016">
    <property type="entry name" value="2-oxoA_DH_lipoyl-BS"/>
</dbReference>
<dbReference type="Pfam" id="PF00198">
    <property type="entry name" value="2-oxoacid_dh"/>
    <property type="match status" value="1"/>
</dbReference>
<dbReference type="PANTHER" id="PTHR43178:SF5">
    <property type="entry name" value="LIPOAMIDE ACYLTRANSFERASE COMPONENT OF BRANCHED-CHAIN ALPHA-KETO ACID DEHYDROGENASE COMPLEX, MITOCHONDRIAL"/>
    <property type="match status" value="1"/>
</dbReference>
<dbReference type="PANTHER" id="PTHR43178">
    <property type="entry name" value="DIHYDROLIPOAMIDE ACETYLTRANSFERASE COMPONENT OF PYRUVATE DEHYDROGENASE COMPLEX"/>
    <property type="match status" value="1"/>
</dbReference>
<evidence type="ECO:0000256" key="6">
    <source>
        <dbReference type="RuleBase" id="RU003423"/>
    </source>
</evidence>
<feature type="domain" description="Lipoyl-binding" evidence="8">
    <location>
        <begin position="18"/>
        <end position="63"/>
    </location>
</feature>
<name>A0A2T2XIS6_9FIRM</name>
<dbReference type="InterPro" id="IPR000089">
    <property type="entry name" value="Biotin_lipoyl"/>
</dbReference>
<dbReference type="CDD" id="cd06849">
    <property type="entry name" value="lipoyl_domain"/>
    <property type="match status" value="1"/>
</dbReference>
<dbReference type="GO" id="GO:0031405">
    <property type="term" value="F:lipoic acid binding"/>
    <property type="evidence" value="ECO:0007669"/>
    <property type="project" value="TreeGrafter"/>
</dbReference>
<evidence type="ECO:0000259" key="7">
    <source>
        <dbReference type="Pfam" id="PF00198"/>
    </source>
</evidence>
<comment type="similarity">
    <text evidence="2 6">Belongs to the 2-oxoacid dehydrogenase family.</text>
</comment>
<evidence type="ECO:0000256" key="1">
    <source>
        <dbReference type="ARBA" id="ARBA00001938"/>
    </source>
</evidence>
<reference evidence="9 10" key="1">
    <citation type="journal article" date="2014" name="BMC Genomics">
        <title>Comparison of environmental and isolate Sulfobacillus genomes reveals diverse carbon, sulfur, nitrogen, and hydrogen metabolisms.</title>
        <authorList>
            <person name="Justice N.B."/>
            <person name="Norman A."/>
            <person name="Brown C.T."/>
            <person name="Singh A."/>
            <person name="Thomas B.C."/>
            <person name="Banfield J.F."/>
        </authorList>
    </citation>
    <scope>NUCLEOTIDE SEQUENCE [LARGE SCALE GENOMIC DNA]</scope>
    <source>
        <strain evidence="9">AMDSBA4</strain>
    </source>
</reference>
<evidence type="ECO:0000313" key="9">
    <source>
        <dbReference type="EMBL" id="PSR34415.1"/>
    </source>
</evidence>
<dbReference type="SUPFAM" id="SSF52777">
    <property type="entry name" value="CoA-dependent acyltransferases"/>
    <property type="match status" value="1"/>
</dbReference>
<dbReference type="SUPFAM" id="SSF51230">
    <property type="entry name" value="Single hybrid motif"/>
    <property type="match status" value="1"/>
</dbReference>
<organism evidence="9 10">
    <name type="scientific">Sulfobacillus benefaciens</name>
    <dbReference type="NCBI Taxonomy" id="453960"/>
    <lineage>
        <taxon>Bacteria</taxon>
        <taxon>Bacillati</taxon>
        <taxon>Bacillota</taxon>
        <taxon>Clostridia</taxon>
        <taxon>Eubacteriales</taxon>
        <taxon>Clostridiales Family XVII. Incertae Sedis</taxon>
        <taxon>Sulfobacillus</taxon>
    </lineage>
</organism>
<dbReference type="Pfam" id="PF00364">
    <property type="entry name" value="Biotin_lipoyl"/>
    <property type="match status" value="1"/>
</dbReference>
<sequence>MEDIDLIVDFGDRTDAEAVLVHWVYEDGAPVRPGEIVAEAMVDKVALSIESPQAGYLVHLVEPNQVFHSKDAVGRIVQTVAAPENAGAPPSHVDTVVPQETIPATLAVRRYARDKGVDLNTVAAHIRPHHRLTMADIDGWIADHHTMAEEPYSPFRRSVIQHLTNPGALPTTLQRRIAAGTATFPALARIAWAVSQALPRHQKIHGWATAEGFTPAQDVVLGIAAQTSAGLLVPVLPAHRTLEGWAESLRTLRQAVQANDLASLDFSRPSFVLSNLGPQGIEYFTPRLMTPTVAILGIGQGNDTTFPVSLTFDHRAIDGAEAAEFLVTVHQLLSS</sequence>
<comment type="cofactor">
    <cofactor evidence="1 6">
        <name>(R)-lipoate</name>
        <dbReference type="ChEBI" id="CHEBI:83088"/>
    </cofactor>
</comment>
<keyword evidence="5 6" id="KW-0012">Acyltransferase</keyword>
<evidence type="ECO:0000259" key="8">
    <source>
        <dbReference type="Pfam" id="PF00364"/>
    </source>
</evidence>
<protein>
    <recommendedName>
        <fullName evidence="6">Dihydrolipoamide acetyltransferase component of pyruvate dehydrogenase complex</fullName>
        <ecNumber evidence="6">2.3.1.-</ecNumber>
    </recommendedName>
</protein>
<gene>
    <name evidence="9" type="ORF">C7B46_05730</name>
</gene>
<proteinExistence type="inferred from homology"/>
<evidence type="ECO:0000256" key="3">
    <source>
        <dbReference type="ARBA" id="ARBA00022679"/>
    </source>
</evidence>
<dbReference type="Gene3D" id="4.10.320.10">
    <property type="entry name" value="E3-binding domain"/>
    <property type="match status" value="1"/>
</dbReference>
<dbReference type="Gene3D" id="3.30.559.10">
    <property type="entry name" value="Chloramphenicol acetyltransferase-like domain"/>
    <property type="match status" value="1"/>
</dbReference>
<evidence type="ECO:0000313" key="10">
    <source>
        <dbReference type="Proteomes" id="UP000242972"/>
    </source>
</evidence>
<dbReference type="InterPro" id="IPR036625">
    <property type="entry name" value="E3-bd_dom_sf"/>
</dbReference>
<evidence type="ECO:0000256" key="2">
    <source>
        <dbReference type="ARBA" id="ARBA00007317"/>
    </source>
</evidence>
<dbReference type="EMBL" id="PXYW01000009">
    <property type="protein sequence ID" value="PSR34415.1"/>
    <property type="molecule type" value="Genomic_DNA"/>
</dbReference>
<evidence type="ECO:0000256" key="5">
    <source>
        <dbReference type="ARBA" id="ARBA00023315"/>
    </source>
</evidence>
<dbReference type="InterPro" id="IPR001078">
    <property type="entry name" value="2-oxoacid_DH_actylTfrase"/>
</dbReference>
<feature type="domain" description="2-oxoacid dehydrogenase acyltransferase catalytic" evidence="7">
    <location>
        <begin position="186"/>
        <end position="334"/>
    </location>
</feature>
<dbReference type="AlphaFoldDB" id="A0A2T2XIS6"/>
<evidence type="ECO:0000256" key="4">
    <source>
        <dbReference type="ARBA" id="ARBA00022823"/>
    </source>
</evidence>
<dbReference type="InterPro" id="IPR023213">
    <property type="entry name" value="CAT-like_dom_sf"/>
</dbReference>
<dbReference type="InterPro" id="IPR050743">
    <property type="entry name" value="2-oxoacid_DH_E2_comp"/>
</dbReference>
<dbReference type="Proteomes" id="UP000242972">
    <property type="component" value="Unassembled WGS sequence"/>
</dbReference>
<dbReference type="EC" id="2.3.1.-" evidence="6"/>
<dbReference type="PROSITE" id="PS00189">
    <property type="entry name" value="LIPOYL"/>
    <property type="match status" value="1"/>
</dbReference>
<accession>A0A2T2XIS6</accession>